<evidence type="ECO:0000259" key="11">
    <source>
        <dbReference type="PROSITE" id="PS50011"/>
    </source>
</evidence>
<dbReference type="CDD" id="cd14014">
    <property type="entry name" value="STKc_PknB_like"/>
    <property type="match status" value="1"/>
</dbReference>
<gene>
    <name evidence="12" type="ORF">DQ384_02875</name>
</gene>
<comment type="caution">
    <text evidence="12">The sequence shown here is derived from an EMBL/GenBank/DDBJ whole genome shotgun (WGS) entry which is preliminary data.</text>
</comment>
<feature type="domain" description="Protein kinase" evidence="11">
    <location>
        <begin position="9"/>
        <end position="260"/>
    </location>
</feature>
<keyword evidence="4 9" id="KW-0547">Nucleotide-binding</keyword>
<comment type="catalytic activity">
    <reaction evidence="7">
        <text>L-threonyl-[protein] + ATP = O-phospho-L-threonyl-[protein] + ADP + H(+)</text>
        <dbReference type="Rhea" id="RHEA:46608"/>
        <dbReference type="Rhea" id="RHEA-COMP:11060"/>
        <dbReference type="Rhea" id="RHEA-COMP:11605"/>
        <dbReference type="ChEBI" id="CHEBI:15378"/>
        <dbReference type="ChEBI" id="CHEBI:30013"/>
        <dbReference type="ChEBI" id="CHEBI:30616"/>
        <dbReference type="ChEBI" id="CHEBI:61977"/>
        <dbReference type="ChEBI" id="CHEBI:456216"/>
        <dbReference type="EC" id="2.7.11.1"/>
    </reaction>
</comment>
<dbReference type="PROSITE" id="PS00107">
    <property type="entry name" value="PROTEIN_KINASE_ATP"/>
    <property type="match status" value="1"/>
</dbReference>
<proteinExistence type="predicted"/>
<dbReference type="GO" id="GO:0004674">
    <property type="term" value="F:protein serine/threonine kinase activity"/>
    <property type="evidence" value="ECO:0007669"/>
    <property type="project" value="UniProtKB-KW"/>
</dbReference>
<dbReference type="RefSeq" id="WP_114027104.1">
    <property type="nucleotide sequence ID" value="NZ_QOIL01000002.1"/>
</dbReference>
<dbReference type="InterPro" id="IPR008271">
    <property type="entry name" value="Ser/Thr_kinase_AS"/>
</dbReference>
<evidence type="ECO:0000256" key="10">
    <source>
        <dbReference type="SAM" id="MobiDB-lite"/>
    </source>
</evidence>
<keyword evidence="13" id="KW-1185">Reference proteome</keyword>
<evidence type="ECO:0000256" key="5">
    <source>
        <dbReference type="ARBA" id="ARBA00022777"/>
    </source>
</evidence>
<accession>A0A367FPX9</accession>
<keyword evidence="5 12" id="KW-0418">Kinase</keyword>
<evidence type="ECO:0000313" key="12">
    <source>
        <dbReference type="EMBL" id="RCG32466.1"/>
    </source>
</evidence>
<keyword evidence="3" id="KW-0808">Transferase</keyword>
<dbReference type="Proteomes" id="UP000253094">
    <property type="component" value="Unassembled WGS sequence"/>
</dbReference>
<feature type="compositionally biased region" description="Pro residues" evidence="10">
    <location>
        <begin position="420"/>
        <end position="436"/>
    </location>
</feature>
<keyword evidence="6 9" id="KW-0067">ATP-binding</keyword>
<protein>
    <recommendedName>
        <fullName evidence="1">non-specific serine/threonine protein kinase</fullName>
        <ecNumber evidence="1">2.7.11.1</ecNumber>
    </recommendedName>
</protein>
<dbReference type="EC" id="2.7.11.1" evidence="1"/>
<dbReference type="GO" id="GO:0005737">
    <property type="term" value="C:cytoplasm"/>
    <property type="evidence" value="ECO:0007669"/>
    <property type="project" value="TreeGrafter"/>
</dbReference>
<feature type="region of interest" description="Disordered" evidence="10">
    <location>
        <begin position="358"/>
        <end position="441"/>
    </location>
</feature>
<dbReference type="Gene3D" id="1.10.510.10">
    <property type="entry name" value="Transferase(Phosphotransferase) domain 1"/>
    <property type="match status" value="1"/>
</dbReference>
<evidence type="ECO:0000256" key="9">
    <source>
        <dbReference type="PROSITE-ProRule" id="PRU10141"/>
    </source>
</evidence>
<reference evidence="12 13" key="1">
    <citation type="submission" date="2018-06" db="EMBL/GenBank/DDBJ databases">
        <title>Sphaerisporangium craniellae sp. nov., isolated from a marine sponge in the South China Sea.</title>
        <authorList>
            <person name="Li L."/>
        </authorList>
    </citation>
    <scope>NUCLEOTIDE SEQUENCE [LARGE SCALE GENOMIC DNA]</scope>
    <source>
        <strain evidence="12 13">CCTCC AA 208026</strain>
    </source>
</reference>
<dbReference type="PANTHER" id="PTHR24361:SF433">
    <property type="entry name" value="PROTEIN KINASE DOMAIN-CONTAINING PROTEIN"/>
    <property type="match status" value="1"/>
</dbReference>
<dbReference type="InterPro" id="IPR000719">
    <property type="entry name" value="Prot_kinase_dom"/>
</dbReference>
<evidence type="ECO:0000256" key="6">
    <source>
        <dbReference type="ARBA" id="ARBA00022840"/>
    </source>
</evidence>
<dbReference type="PROSITE" id="PS50011">
    <property type="entry name" value="PROTEIN_KINASE_DOM"/>
    <property type="match status" value="1"/>
</dbReference>
<dbReference type="PROSITE" id="PS00108">
    <property type="entry name" value="PROTEIN_KINASE_ST"/>
    <property type="match status" value="1"/>
</dbReference>
<evidence type="ECO:0000256" key="4">
    <source>
        <dbReference type="ARBA" id="ARBA00022741"/>
    </source>
</evidence>
<evidence type="ECO:0000313" key="13">
    <source>
        <dbReference type="Proteomes" id="UP000253094"/>
    </source>
</evidence>
<evidence type="ECO:0000256" key="2">
    <source>
        <dbReference type="ARBA" id="ARBA00022527"/>
    </source>
</evidence>
<sequence length="788" mass="82212">MNTWSVPGYREERILGSGGSGRVVLATYNETGAHVAIKYLSDELRGDPRFLAAFREEARTMVEIDDPNIVRFYEYVESPLGAAIVMELVDGVALRRILHEHGSTSPEAALVVLKGSLAGLSAAHAHGIVHRDYKPENVLVQADGFSRLADFGIATPAGRPGSPSGTPSYMAPEQWNGAPAGPATDVYAATCVFFECLTGRRPYRAENMAALRHQHQTAPIPADAVPGSVRSLVTRGLAKNPADRPTSAQAFIGELEAAALAAYGPEWEQRGRRHLAELAALLALLFPLAEPPAQAGSSLAESVLGRPGRARLRHLPRVLVGTGILAVGVVIAVLAANRDNTPVRDVALTAPTVKAAVGEGTADPASPSPADSGLEPAVTLTPESQEPATPPSSPRSPESSPEPSATGKVTPTPGTTHEPSPTPTPKPTPKPTPTPTPTTLSVSDLSVVSFDGRTASVRVRTSTPQNVILTARFAEGPSASDLSPAGTRTLTLAGATSYTRPIDAGFTPPACGVTVYRQVSVSTSPKARGGTAGKVVSVKGEPCPPPTVDNLAVEWNGRTARVSVRAGGPGAVRLAAEFTRREGDGAAKVVDQASRTLSGDTSYGLSLAGDLGEISCGTTAYFGVRVTTQPAAANGAQAKEVRVAGPKCAPPSVSIASFDGRTLTVRVRNATPDQVSLSAQFTQTLDVGDRTVTRTSSRQARLSGDTVYDRTFTVRFATPDCGYSDVRRVTVSVGSDLGTASDSARWAGRGDPCAEPTPEPSDPTTDEPQDPQPESPKPEDTPRPPVIR</sequence>
<dbReference type="GO" id="GO:0005524">
    <property type="term" value="F:ATP binding"/>
    <property type="evidence" value="ECO:0007669"/>
    <property type="project" value="UniProtKB-UniRule"/>
</dbReference>
<feature type="region of interest" description="Disordered" evidence="10">
    <location>
        <begin position="737"/>
        <end position="788"/>
    </location>
</feature>
<evidence type="ECO:0000256" key="7">
    <source>
        <dbReference type="ARBA" id="ARBA00047899"/>
    </source>
</evidence>
<keyword evidence="2 12" id="KW-0723">Serine/threonine-protein kinase</keyword>
<dbReference type="Pfam" id="PF00069">
    <property type="entry name" value="Pkinase"/>
    <property type="match status" value="1"/>
</dbReference>
<dbReference type="InterPro" id="IPR017441">
    <property type="entry name" value="Protein_kinase_ATP_BS"/>
</dbReference>
<evidence type="ECO:0000256" key="3">
    <source>
        <dbReference type="ARBA" id="ARBA00022679"/>
    </source>
</evidence>
<name>A0A367FPX9_9ACTN</name>
<feature type="compositionally biased region" description="Low complexity" evidence="10">
    <location>
        <begin position="395"/>
        <end position="419"/>
    </location>
</feature>
<comment type="catalytic activity">
    <reaction evidence="8">
        <text>L-seryl-[protein] + ATP = O-phospho-L-seryl-[protein] + ADP + H(+)</text>
        <dbReference type="Rhea" id="RHEA:17989"/>
        <dbReference type="Rhea" id="RHEA-COMP:9863"/>
        <dbReference type="Rhea" id="RHEA-COMP:11604"/>
        <dbReference type="ChEBI" id="CHEBI:15378"/>
        <dbReference type="ChEBI" id="CHEBI:29999"/>
        <dbReference type="ChEBI" id="CHEBI:30616"/>
        <dbReference type="ChEBI" id="CHEBI:83421"/>
        <dbReference type="ChEBI" id="CHEBI:456216"/>
        <dbReference type="EC" id="2.7.11.1"/>
    </reaction>
</comment>
<evidence type="ECO:0000256" key="8">
    <source>
        <dbReference type="ARBA" id="ARBA00048679"/>
    </source>
</evidence>
<evidence type="ECO:0000256" key="1">
    <source>
        <dbReference type="ARBA" id="ARBA00012513"/>
    </source>
</evidence>
<dbReference type="InterPro" id="IPR053235">
    <property type="entry name" value="Ser_Thr_kinase"/>
</dbReference>
<dbReference type="EMBL" id="QOIL01000002">
    <property type="protein sequence ID" value="RCG32466.1"/>
    <property type="molecule type" value="Genomic_DNA"/>
</dbReference>
<dbReference type="OrthoDB" id="4716121at2"/>
<dbReference type="InterPro" id="IPR011009">
    <property type="entry name" value="Kinase-like_dom_sf"/>
</dbReference>
<feature type="binding site" evidence="9">
    <location>
        <position position="38"/>
    </location>
    <ligand>
        <name>ATP</name>
        <dbReference type="ChEBI" id="CHEBI:30616"/>
    </ligand>
</feature>
<dbReference type="PANTHER" id="PTHR24361">
    <property type="entry name" value="MITOGEN-ACTIVATED KINASE KINASE KINASE"/>
    <property type="match status" value="1"/>
</dbReference>
<dbReference type="SUPFAM" id="SSF56112">
    <property type="entry name" value="Protein kinase-like (PK-like)"/>
    <property type="match status" value="1"/>
</dbReference>
<dbReference type="AlphaFoldDB" id="A0A367FPX9"/>
<organism evidence="12 13">
    <name type="scientific">Sphaerisporangium album</name>
    <dbReference type="NCBI Taxonomy" id="509200"/>
    <lineage>
        <taxon>Bacteria</taxon>
        <taxon>Bacillati</taxon>
        <taxon>Actinomycetota</taxon>
        <taxon>Actinomycetes</taxon>
        <taxon>Streptosporangiales</taxon>
        <taxon>Streptosporangiaceae</taxon>
        <taxon>Sphaerisporangium</taxon>
    </lineage>
</organism>